<dbReference type="EMBL" id="JAFCMP010000036">
    <property type="protein sequence ID" value="KAG5190272.1"/>
    <property type="molecule type" value="Genomic_DNA"/>
</dbReference>
<dbReference type="Proteomes" id="UP000664859">
    <property type="component" value="Unassembled WGS sequence"/>
</dbReference>
<gene>
    <name evidence="1" type="ORF">JKP88DRAFT_252321</name>
</gene>
<sequence>MGTQAVLQRSSILEAQRRRAPSSANADAVCLVTSAACQGTGFLVTYGGRTCLVMGQHLCQTPSAAAAVLAEACPRGGGAAVAVCLNPRKLFLRTTGDRDLPMDLAICAAAPAVDVHVCTVGEESLNDIGKAELVLVGYSNGPLKKRYQVRVESCSHGWLTYSRPVQDCLHGSPLFSGDHCFNDHVLKTGYAHQCVLCTKNLWLSAFLAARELGLRGGGALRSCVVVIFVSPCGAIKV</sequence>
<dbReference type="AlphaFoldDB" id="A0A836CL26"/>
<proteinExistence type="predicted"/>
<reference evidence="1" key="1">
    <citation type="submission" date="2021-02" db="EMBL/GenBank/DDBJ databases">
        <title>First Annotated Genome of the Yellow-green Alga Tribonema minus.</title>
        <authorList>
            <person name="Mahan K.M."/>
        </authorList>
    </citation>
    <scope>NUCLEOTIDE SEQUENCE</scope>
    <source>
        <strain evidence="1">UTEX B ZZ1240</strain>
    </source>
</reference>
<protein>
    <submittedName>
        <fullName evidence="1">Uncharacterized protein</fullName>
    </submittedName>
</protein>
<keyword evidence="2" id="KW-1185">Reference proteome</keyword>
<comment type="caution">
    <text evidence="1">The sequence shown here is derived from an EMBL/GenBank/DDBJ whole genome shotgun (WGS) entry which is preliminary data.</text>
</comment>
<name>A0A836CL26_9STRA</name>
<evidence type="ECO:0000313" key="2">
    <source>
        <dbReference type="Proteomes" id="UP000664859"/>
    </source>
</evidence>
<evidence type="ECO:0000313" key="1">
    <source>
        <dbReference type="EMBL" id="KAG5190272.1"/>
    </source>
</evidence>
<accession>A0A836CL26</accession>
<organism evidence="1 2">
    <name type="scientific">Tribonema minus</name>
    <dbReference type="NCBI Taxonomy" id="303371"/>
    <lineage>
        <taxon>Eukaryota</taxon>
        <taxon>Sar</taxon>
        <taxon>Stramenopiles</taxon>
        <taxon>Ochrophyta</taxon>
        <taxon>PX clade</taxon>
        <taxon>Xanthophyceae</taxon>
        <taxon>Tribonematales</taxon>
        <taxon>Tribonemataceae</taxon>
        <taxon>Tribonema</taxon>
    </lineage>
</organism>